<feature type="compositionally biased region" description="Basic and acidic residues" evidence="1">
    <location>
        <begin position="145"/>
        <end position="158"/>
    </location>
</feature>
<evidence type="ECO:0000313" key="2">
    <source>
        <dbReference type="EMBL" id="KAB1257326.1"/>
    </source>
</evidence>
<evidence type="ECO:0000256" key="1">
    <source>
        <dbReference type="SAM" id="MobiDB-lite"/>
    </source>
</evidence>
<dbReference type="AlphaFoldDB" id="A0A5N4CEJ8"/>
<gene>
    <name evidence="2" type="ORF">Cadr_000026348</name>
</gene>
<sequence length="630" mass="68204">MLLGVLWKEGPGQRMARPRASLGDSLGGLYSAQKAASHMRNVSASFLKQLWKMPERPSKGSFLARWVHDIREGDSVMERGPLGSVFPGPPFPDLSGLLHKAAPSRPTLTSCELSSPGSKGIFPTSSVVWLAKPGLWDCPRGRRRGPAEPHPKHMEYIPHGKGKLSGKRRASAWGAGAAPCPLSPTWVRSEPRGSWEKLNHRPLRAPEPGELWGYSRSHPWIVGEVMEAQTGAALARSLPASHLRGWSAEPDGRPGAFLLRVCLGRLISFSVSLPPGLTALSLWNPKGCVFKNALLTACSLLGSQAVQTQQLNDTRHRWLVLGTRPHQATIEVLAGLCSCREAQLEKDPLPSSLRLWLTCPPTVACHLGFLSMAANFIRRVRRPLTPTCQHNRQPLTLAAQRNQIMTVTARHLHHCLLVRSESQLLPVTRAPLSLRDRKPLFHARQHTGLCKQPSGNGSGSHRSECFLGLGGQAGERGQNRLLKGADTGTAVMEVAEKGKADLRSFKQSGVADINAPGDGGQAKSLRKCVFLLWSMEGHHEAVTGELGAMAERGTPNRSPRREGAAGRRQPGSSELKKEPPALPHRSPGEGGPSQAMSSAASKLQEGKKSHRAASPPLTFSRVLSAESVVY</sequence>
<reference evidence="2 3" key="1">
    <citation type="journal article" date="2019" name="Mol. Ecol. Resour.">
        <title>Improving Illumina assemblies with Hi-C and long reads: an example with the North African dromedary.</title>
        <authorList>
            <person name="Elbers J.P."/>
            <person name="Rogers M.F."/>
            <person name="Perelman P.L."/>
            <person name="Proskuryakova A.A."/>
            <person name="Serdyukova N.A."/>
            <person name="Johnson W.E."/>
            <person name="Horin P."/>
            <person name="Corander J."/>
            <person name="Murphy D."/>
            <person name="Burger P.A."/>
        </authorList>
    </citation>
    <scope>NUCLEOTIDE SEQUENCE [LARGE SCALE GENOMIC DNA]</scope>
    <source>
        <strain evidence="2">Drom800</strain>
        <tissue evidence="2">Blood</tissue>
    </source>
</reference>
<keyword evidence="3" id="KW-1185">Reference proteome</keyword>
<dbReference type="Proteomes" id="UP000299084">
    <property type="component" value="Unassembled WGS sequence"/>
</dbReference>
<evidence type="ECO:0000313" key="3">
    <source>
        <dbReference type="Proteomes" id="UP000299084"/>
    </source>
</evidence>
<accession>A0A5N4CEJ8</accession>
<feature type="region of interest" description="Disordered" evidence="1">
    <location>
        <begin position="141"/>
        <end position="163"/>
    </location>
</feature>
<proteinExistence type="predicted"/>
<name>A0A5N4CEJ8_CAMDR</name>
<feature type="region of interest" description="Disordered" evidence="1">
    <location>
        <begin position="544"/>
        <end position="618"/>
    </location>
</feature>
<protein>
    <submittedName>
        <fullName evidence="2">Uncharacterized protein</fullName>
    </submittedName>
</protein>
<dbReference type="EMBL" id="JWIN03000027">
    <property type="protein sequence ID" value="KAB1257326.1"/>
    <property type="molecule type" value="Genomic_DNA"/>
</dbReference>
<comment type="caution">
    <text evidence="2">The sequence shown here is derived from an EMBL/GenBank/DDBJ whole genome shotgun (WGS) entry which is preliminary data.</text>
</comment>
<organism evidence="2 3">
    <name type="scientific">Camelus dromedarius</name>
    <name type="common">Dromedary</name>
    <name type="synonym">Arabian camel</name>
    <dbReference type="NCBI Taxonomy" id="9838"/>
    <lineage>
        <taxon>Eukaryota</taxon>
        <taxon>Metazoa</taxon>
        <taxon>Chordata</taxon>
        <taxon>Craniata</taxon>
        <taxon>Vertebrata</taxon>
        <taxon>Euteleostomi</taxon>
        <taxon>Mammalia</taxon>
        <taxon>Eutheria</taxon>
        <taxon>Laurasiatheria</taxon>
        <taxon>Artiodactyla</taxon>
        <taxon>Tylopoda</taxon>
        <taxon>Camelidae</taxon>
        <taxon>Camelus</taxon>
    </lineage>
</organism>